<dbReference type="Proteomes" id="UP001595987">
    <property type="component" value="Unassembled WGS sequence"/>
</dbReference>
<dbReference type="InterPro" id="IPR018449">
    <property type="entry name" value="NIL_domain"/>
</dbReference>
<proteinExistence type="predicted"/>
<accession>A0ABV9JH08</accession>
<dbReference type="PANTHER" id="PTHR43166">
    <property type="entry name" value="AMINO ACID IMPORT ATP-BINDING PROTEIN"/>
    <property type="match status" value="1"/>
</dbReference>
<keyword evidence="4 9" id="KW-0067">ATP-binding</keyword>
<dbReference type="PROSITE" id="PS50893">
    <property type="entry name" value="ABC_TRANSPORTER_2"/>
    <property type="match status" value="1"/>
</dbReference>
<dbReference type="InterPro" id="IPR003439">
    <property type="entry name" value="ABC_transporter-like_ATP-bd"/>
</dbReference>
<evidence type="ECO:0000256" key="3">
    <source>
        <dbReference type="ARBA" id="ARBA00022741"/>
    </source>
</evidence>
<keyword evidence="7" id="KW-0472">Membrane</keyword>
<evidence type="ECO:0000256" key="5">
    <source>
        <dbReference type="ARBA" id="ARBA00022967"/>
    </source>
</evidence>
<dbReference type="Pfam" id="PF00005">
    <property type="entry name" value="ABC_tran"/>
    <property type="match status" value="1"/>
</dbReference>
<name>A0ABV9JH08_9LACT</name>
<evidence type="ECO:0000259" key="8">
    <source>
        <dbReference type="PROSITE" id="PS50893"/>
    </source>
</evidence>
<protein>
    <submittedName>
        <fullName evidence="9">Methionine ABC transporter ATP-binding protein</fullName>
    </submittedName>
</protein>
<dbReference type="Gene3D" id="3.40.50.300">
    <property type="entry name" value="P-loop containing nucleotide triphosphate hydrolases"/>
    <property type="match status" value="1"/>
</dbReference>
<evidence type="ECO:0000313" key="9">
    <source>
        <dbReference type="EMBL" id="MFC4653349.1"/>
    </source>
</evidence>
<dbReference type="InterPro" id="IPR003593">
    <property type="entry name" value="AAA+_ATPase"/>
</dbReference>
<keyword evidence="1" id="KW-0813">Transport</keyword>
<dbReference type="InterPro" id="IPR017871">
    <property type="entry name" value="ABC_transporter-like_CS"/>
</dbReference>
<keyword evidence="6" id="KW-0029">Amino-acid transport</keyword>
<evidence type="ECO:0000256" key="4">
    <source>
        <dbReference type="ARBA" id="ARBA00022840"/>
    </source>
</evidence>
<dbReference type="SUPFAM" id="SSF52540">
    <property type="entry name" value="P-loop containing nucleoside triphosphate hydrolases"/>
    <property type="match status" value="1"/>
</dbReference>
<dbReference type="GO" id="GO:0005524">
    <property type="term" value="F:ATP binding"/>
    <property type="evidence" value="ECO:0007669"/>
    <property type="project" value="UniProtKB-KW"/>
</dbReference>
<dbReference type="Pfam" id="PF09383">
    <property type="entry name" value="NIL"/>
    <property type="match status" value="1"/>
</dbReference>
<evidence type="ECO:0000256" key="1">
    <source>
        <dbReference type="ARBA" id="ARBA00022448"/>
    </source>
</evidence>
<sequence>MANIIELNHLSVTFAGQKIKKKEQDKDKASRGLITAVSDATLHIEKGDIYGVIGYSGAGKSTLVRTINLLQAPTTGQIIVNDEVIFDSENPVRFKGEQLRRFRQKIGMIFQHFNLLAEKTVFDNVAFALQHTQIVDENTKKSHYLTKDEKIEKVNHLLELVDLQDLAGKYPGQLSGGQKQRVAIARALANDPEILISDEATSALDPKTTNQILDLLKDLHDRLNLTIVLITHEMQVVKEIANKIAVMQNGQIIEKNNLIEIFSNPQQELTKQFIETTSSVNRFIAGLSKTDILQNLAEDEELVHIDFGTNEISEPVISNINKKFNVITSIFYGNVEILQGASLGSLVIVLKGAENERTAVKAYLKEIGVAFKVLSEIGGSK</sequence>
<keyword evidence="3" id="KW-0547">Nucleotide-binding</keyword>
<evidence type="ECO:0000313" key="10">
    <source>
        <dbReference type="Proteomes" id="UP001595987"/>
    </source>
</evidence>
<gene>
    <name evidence="9" type="ORF">ACFO26_10590</name>
</gene>
<reference evidence="10" key="1">
    <citation type="journal article" date="2019" name="Int. J. Syst. Evol. Microbiol.">
        <title>The Global Catalogue of Microorganisms (GCM) 10K type strain sequencing project: providing services to taxonomists for standard genome sequencing and annotation.</title>
        <authorList>
            <consortium name="The Broad Institute Genomics Platform"/>
            <consortium name="The Broad Institute Genome Sequencing Center for Infectious Disease"/>
            <person name="Wu L."/>
            <person name="Ma J."/>
        </authorList>
    </citation>
    <scope>NUCLEOTIDE SEQUENCE [LARGE SCALE GENOMIC DNA]</scope>
    <source>
        <strain evidence="10">CCUG 63287</strain>
    </source>
</reference>
<dbReference type="PANTHER" id="PTHR43166:SF30">
    <property type="entry name" value="METHIONINE IMPORT ATP-BINDING PROTEIN METN"/>
    <property type="match status" value="1"/>
</dbReference>
<keyword evidence="10" id="KW-1185">Reference proteome</keyword>
<keyword evidence="5" id="KW-1278">Translocase</keyword>
<dbReference type="SUPFAM" id="SSF55021">
    <property type="entry name" value="ACT-like"/>
    <property type="match status" value="1"/>
</dbReference>
<evidence type="ECO:0000256" key="7">
    <source>
        <dbReference type="ARBA" id="ARBA00023136"/>
    </source>
</evidence>
<dbReference type="SMART" id="SM00930">
    <property type="entry name" value="NIL"/>
    <property type="match status" value="1"/>
</dbReference>
<dbReference type="InterPro" id="IPR027417">
    <property type="entry name" value="P-loop_NTPase"/>
</dbReference>
<dbReference type="SMART" id="SM00382">
    <property type="entry name" value="AAA"/>
    <property type="match status" value="1"/>
</dbReference>
<evidence type="ECO:0000256" key="6">
    <source>
        <dbReference type="ARBA" id="ARBA00022970"/>
    </source>
</evidence>
<comment type="caution">
    <text evidence="9">The sequence shown here is derived from an EMBL/GenBank/DDBJ whole genome shotgun (WGS) entry which is preliminary data.</text>
</comment>
<organism evidence="9 10">
    <name type="scientific">Lactococcus nasutitermitis</name>
    <dbReference type="NCBI Taxonomy" id="1652957"/>
    <lineage>
        <taxon>Bacteria</taxon>
        <taxon>Bacillati</taxon>
        <taxon>Bacillota</taxon>
        <taxon>Bacilli</taxon>
        <taxon>Lactobacillales</taxon>
        <taxon>Streptococcaceae</taxon>
        <taxon>Lactococcus</taxon>
    </lineage>
</organism>
<dbReference type="Gene3D" id="3.30.70.260">
    <property type="match status" value="1"/>
</dbReference>
<dbReference type="EMBL" id="JBHSGD010000010">
    <property type="protein sequence ID" value="MFC4653349.1"/>
    <property type="molecule type" value="Genomic_DNA"/>
</dbReference>
<dbReference type="RefSeq" id="WP_213536527.1">
    <property type="nucleotide sequence ID" value="NZ_BOVQ01000007.1"/>
</dbReference>
<dbReference type="InterPro" id="IPR045865">
    <property type="entry name" value="ACT-like_dom_sf"/>
</dbReference>
<keyword evidence="2" id="KW-1003">Cell membrane</keyword>
<dbReference type="InterPro" id="IPR050086">
    <property type="entry name" value="MetN_ABC_transporter-like"/>
</dbReference>
<feature type="domain" description="ABC transporter" evidence="8">
    <location>
        <begin position="21"/>
        <end position="274"/>
    </location>
</feature>
<evidence type="ECO:0000256" key="2">
    <source>
        <dbReference type="ARBA" id="ARBA00022475"/>
    </source>
</evidence>
<dbReference type="PROSITE" id="PS00211">
    <property type="entry name" value="ABC_TRANSPORTER_1"/>
    <property type="match status" value="1"/>
</dbReference>